<evidence type="ECO:0000256" key="2">
    <source>
        <dbReference type="ARBA" id="ARBA00023054"/>
    </source>
</evidence>
<dbReference type="Proteomes" id="UP000268857">
    <property type="component" value="Unassembled WGS sequence"/>
</dbReference>
<dbReference type="InterPro" id="IPR058625">
    <property type="entry name" value="MdtA-like_BSH"/>
</dbReference>
<dbReference type="EMBL" id="RSCJ01000006">
    <property type="protein sequence ID" value="RUR83687.1"/>
    <property type="molecule type" value="Genomic_DNA"/>
</dbReference>
<dbReference type="Pfam" id="PF25917">
    <property type="entry name" value="BSH_RND"/>
    <property type="match status" value="1"/>
</dbReference>
<dbReference type="GO" id="GO:0030313">
    <property type="term" value="C:cell envelope"/>
    <property type="evidence" value="ECO:0007669"/>
    <property type="project" value="UniProtKB-SubCell"/>
</dbReference>
<dbReference type="OrthoDB" id="5379451at2"/>
<name>A0A433NL92_CHLFR</name>
<dbReference type="GO" id="GO:1990281">
    <property type="term" value="C:efflux pump complex"/>
    <property type="evidence" value="ECO:0007669"/>
    <property type="project" value="TreeGrafter"/>
</dbReference>
<dbReference type="GO" id="GO:1990961">
    <property type="term" value="P:xenobiotic detoxification by transmembrane export across the plasma membrane"/>
    <property type="evidence" value="ECO:0007669"/>
    <property type="project" value="InterPro"/>
</dbReference>
<dbReference type="STRING" id="211165.GCA_000317285_00211"/>
<dbReference type="InterPro" id="IPR030190">
    <property type="entry name" value="MacA_alpha-hairpin_sf"/>
</dbReference>
<dbReference type="PANTHER" id="PTHR30469">
    <property type="entry name" value="MULTIDRUG RESISTANCE PROTEIN MDTA"/>
    <property type="match status" value="1"/>
</dbReference>
<evidence type="ECO:0000313" key="7">
    <source>
        <dbReference type="Proteomes" id="UP000268857"/>
    </source>
</evidence>
<dbReference type="Gene3D" id="6.10.140.1990">
    <property type="match status" value="1"/>
</dbReference>
<dbReference type="Gene3D" id="2.40.50.100">
    <property type="match status" value="2"/>
</dbReference>
<keyword evidence="4" id="KW-0472">Membrane</keyword>
<evidence type="ECO:0000256" key="4">
    <source>
        <dbReference type="SAM" id="Phobius"/>
    </source>
</evidence>
<dbReference type="GO" id="GO:0019898">
    <property type="term" value="C:extrinsic component of membrane"/>
    <property type="evidence" value="ECO:0007669"/>
    <property type="project" value="InterPro"/>
</dbReference>
<organism evidence="6 7">
    <name type="scientific">Chlorogloeopsis fritschii PCC 6912</name>
    <dbReference type="NCBI Taxonomy" id="211165"/>
    <lineage>
        <taxon>Bacteria</taxon>
        <taxon>Bacillati</taxon>
        <taxon>Cyanobacteriota</taxon>
        <taxon>Cyanophyceae</taxon>
        <taxon>Nostocales</taxon>
        <taxon>Chlorogloeopsidaceae</taxon>
        <taxon>Chlorogloeopsis</taxon>
    </lineage>
</organism>
<dbReference type="SUPFAM" id="SSF111369">
    <property type="entry name" value="HlyD-like secretion proteins"/>
    <property type="match status" value="2"/>
</dbReference>
<proteinExistence type="inferred from homology"/>
<dbReference type="RefSeq" id="WP_016879200.1">
    <property type="nucleotide sequence ID" value="NZ_AJLN01000017.1"/>
</dbReference>
<feature type="coiled-coil region" evidence="3">
    <location>
        <begin position="200"/>
        <end position="244"/>
    </location>
</feature>
<feature type="domain" description="Multidrug resistance protein MdtA-like barrel-sandwich hybrid" evidence="5">
    <location>
        <begin position="89"/>
        <end position="296"/>
    </location>
</feature>
<evidence type="ECO:0000256" key="3">
    <source>
        <dbReference type="SAM" id="Coils"/>
    </source>
</evidence>
<feature type="coiled-coil region" evidence="3">
    <location>
        <begin position="137"/>
        <end position="171"/>
    </location>
</feature>
<evidence type="ECO:0000259" key="5">
    <source>
        <dbReference type="Pfam" id="PF25917"/>
    </source>
</evidence>
<comment type="similarity">
    <text evidence="1">Belongs to the membrane fusion protein (MFP) (TC 8.A.1) family.</text>
</comment>
<evidence type="ECO:0000313" key="6">
    <source>
        <dbReference type="EMBL" id="RUR83687.1"/>
    </source>
</evidence>
<dbReference type="GO" id="GO:1990195">
    <property type="term" value="C:macrolide transmembrane transporter complex"/>
    <property type="evidence" value="ECO:0007669"/>
    <property type="project" value="InterPro"/>
</dbReference>
<keyword evidence="2 3" id="KW-0175">Coiled coil</keyword>
<dbReference type="AlphaFoldDB" id="A0A433NL92"/>
<reference evidence="6 7" key="1">
    <citation type="journal article" date="2019" name="Genome Biol. Evol.">
        <title>Day and night: Metabolic profiles and evolutionary relationships of six axenic non-marine cyanobacteria.</title>
        <authorList>
            <person name="Will S.E."/>
            <person name="Henke P."/>
            <person name="Boedeker C."/>
            <person name="Huang S."/>
            <person name="Brinkmann H."/>
            <person name="Rohde M."/>
            <person name="Jarek M."/>
            <person name="Friedl T."/>
            <person name="Seufert S."/>
            <person name="Schumacher M."/>
            <person name="Overmann J."/>
            <person name="Neumann-Schaal M."/>
            <person name="Petersen J."/>
        </authorList>
    </citation>
    <scope>NUCLEOTIDE SEQUENCE [LARGE SCALE GENOMIC DNA]</scope>
    <source>
        <strain evidence="6 7">PCC 6912</strain>
    </source>
</reference>
<feature type="transmembrane region" description="Helical" evidence="4">
    <location>
        <begin position="26"/>
        <end position="46"/>
    </location>
</feature>
<comment type="caution">
    <text evidence="6">The sequence shown here is derived from an EMBL/GenBank/DDBJ whole genome shotgun (WGS) entry which is preliminary data.</text>
</comment>
<dbReference type="PANTHER" id="PTHR30469:SF39">
    <property type="entry name" value="SLL0180 PROTEIN"/>
    <property type="match status" value="1"/>
</dbReference>
<gene>
    <name evidence="6" type="ORF">PCC6912_19300</name>
</gene>
<sequence>MKETMESFESQPSNSKRQFAPKLTPGFWAMLALLLVGGGVGFWQFLAPDKESPPTAASQPPATKVQVATVQSATIEESAEFVASLQSRRSVTLRPRIQGQVSQILVRAGDRVKKGTPILKVDAKQQQASVDSRIAAYESTQADLQTAQAEVASAQAEAKNATATLKALQARRVSEQSDLKLNQREYERFNRLYREGAASLQILEQRRNSLEAAKAKLAQTDADIAAQEAMITRAQAAIAKAKATIIKNQRLVNQAQANVKEQAAELQFYTITAPFAGIVGDIPVKVGDFVDTSTQLITVSENGLLEVNISVPAEQVAQLRLGSLVELVDGSGRKVGISRVFFIAPNTANQTQSVLVKALLDNSQARVRTDQFVRARVILDRRPGVRIPTTAVTRLAKETFVFVVSESRTQSAQSQFVARQKPVELGSIEDNQYQVLKGLQPGERIIISSLLGLRDGAPIVPESKKSN</sequence>
<keyword evidence="4" id="KW-1133">Transmembrane helix</keyword>
<keyword evidence="4" id="KW-0812">Transmembrane</keyword>
<protein>
    <submittedName>
        <fullName evidence="6">Multidrug transporter</fullName>
    </submittedName>
</protein>
<dbReference type="GO" id="GO:0015562">
    <property type="term" value="F:efflux transmembrane transporter activity"/>
    <property type="evidence" value="ECO:0007669"/>
    <property type="project" value="TreeGrafter"/>
</dbReference>
<evidence type="ECO:0000256" key="1">
    <source>
        <dbReference type="ARBA" id="ARBA00009477"/>
    </source>
</evidence>
<dbReference type="Gene3D" id="2.40.420.20">
    <property type="match status" value="1"/>
</dbReference>
<dbReference type="InterPro" id="IPR006143">
    <property type="entry name" value="RND_pump_MFP"/>
</dbReference>
<accession>A0A433NL92</accession>
<keyword evidence="7" id="KW-1185">Reference proteome</keyword>
<dbReference type="NCBIfam" id="TIGR01730">
    <property type="entry name" value="RND_mfp"/>
    <property type="match status" value="1"/>
</dbReference>